<keyword evidence="2" id="KW-1185">Reference proteome</keyword>
<evidence type="ECO:0000313" key="2">
    <source>
        <dbReference type="Proteomes" id="UP000260058"/>
    </source>
</evidence>
<name>A0A345L366_9CAUD</name>
<accession>A0A345L366</accession>
<evidence type="ECO:0000313" key="1">
    <source>
        <dbReference type="EMBL" id="AXH49718.1"/>
    </source>
</evidence>
<sequence length="100" mass="11093">MNSPNTALPDLRAHIPCDSASPQVICTSPATHRVVMHPPKTPNDHTCGHHVTLLCGHCLQVVTNNVRRTLTQKRAPQPVCPVCDMRFHAIRDVMQQVTEL</sequence>
<dbReference type="RefSeq" id="YP_010096953.1">
    <property type="nucleotide sequence ID" value="NC_055754.1"/>
</dbReference>
<dbReference type="KEGG" id="vg:65114613"/>
<gene>
    <name evidence="1" type="primary">76</name>
    <name evidence="1" type="ORF">SEA_FROKOSTDAME_76</name>
</gene>
<dbReference type="GeneID" id="65114613"/>
<dbReference type="EMBL" id="MH536818">
    <property type="protein sequence ID" value="AXH49718.1"/>
    <property type="molecule type" value="Genomic_DNA"/>
</dbReference>
<protein>
    <submittedName>
        <fullName evidence="1">Uncharacterized protein</fullName>
    </submittedName>
</protein>
<dbReference type="Proteomes" id="UP000260058">
    <property type="component" value="Segment"/>
</dbReference>
<organism evidence="1 2">
    <name type="scientific">Gordonia phage Frokostdame</name>
    <dbReference type="NCBI Taxonomy" id="2250320"/>
    <lineage>
        <taxon>Viruses</taxon>
        <taxon>Duplodnaviria</taxon>
        <taxon>Heunggongvirae</taxon>
        <taxon>Uroviricota</taxon>
        <taxon>Caudoviricetes</taxon>
        <taxon>Jujuvirus</taxon>
        <taxon>Jujuvirus frokostdame</taxon>
    </lineage>
</organism>
<proteinExistence type="predicted"/>
<reference evidence="2" key="1">
    <citation type="submission" date="2018-06" db="EMBL/GenBank/DDBJ databases">
        <authorList>
            <person name="Zhirakovskaya E."/>
        </authorList>
    </citation>
    <scope>NUCLEOTIDE SEQUENCE [LARGE SCALE GENOMIC DNA]</scope>
</reference>